<organism evidence="1 2">
    <name type="scientific">Candidatus Brevifilum fermentans</name>
    <dbReference type="NCBI Taxonomy" id="1986204"/>
    <lineage>
        <taxon>Bacteria</taxon>
        <taxon>Bacillati</taxon>
        <taxon>Chloroflexota</taxon>
        <taxon>Anaerolineae</taxon>
        <taxon>Anaerolineales</taxon>
        <taxon>Anaerolineaceae</taxon>
        <taxon>Candidatus Brevifilum</taxon>
    </lineage>
</organism>
<evidence type="ECO:0000313" key="2">
    <source>
        <dbReference type="Proteomes" id="UP000195514"/>
    </source>
</evidence>
<dbReference type="EMBL" id="LT859958">
    <property type="protein sequence ID" value="SMX54225.1"/>
    <property type="molecule type" value="Genomic_DNA"/>
</dbReference>
<name>A0A1Y6K3G4_9CHLR</name>
<evidence type="ECO:0000313" key="1">
    <source>
        <dbReference type="EMBL" id="SMX54225.1"/>
    </source>
</evidence>
<gene>
    <name evidence="1" type="ORF">CFX1CAM_1160</name>
</gene>
<dbReference type="Proteomes" id="UP000195514">
    <property type="component" value="Chromosome I"/>
</dbReference>
<sequence>MITSGFMTQWHILHSYLMAGTFSTIKSCLRSVLISTQLAKLPCSTLLRGKVIGFRPVLIAGCDKKFGENILKRTPGIIAHHFIRLWHTDQKSINNQTFSETEVKVINIENLHRYSSIQRRAAYRPFTLRHFQTRLS</sequence>
<dbReference type="KEGG" id="abat:CFX1CAM_1160"/>
<proteinExistence type="predicted"/>
<dbReference type="AlphaFoldDB" id="A0A1Y6K3G4"/>
<protein>
    <submittedName>
        <fullName evidence="1">Uncharacterized protein</fullName>
    </submittedName>
</protein>
<keyword evidence="2" id="KW-1185">Reference proteome</keyword>
<reference evidence="2" key="1">
    <citation type="submission" date="2017-05" db="EMBL/GenBank/DDBJ databases">
        <authorList>
            <person name="Kirkegaard R."/>
            <person name="Mcilroy J S."/>
        </authorList>
    </citation>
    <scope>NUCLEOTIDE SEQUENCE [LARGE SCALE GENOMIC DNA]</scope>
</reference>
<accession>A0A1Y6K3G4</accession>